<evidence type="ECO:0000313" key="2">
    <source>
        <dbReference type="Proteomes" id="UP000316781"/>
    </source>
</evidence>
<name>A0A549SEW6_METSR</name>
<dbReference type="InterPro" id="IPR013785">
    <property type="entry name" value="Aldolase_TIM"/>
</dbReference>
<organism evidence="1 2">
    <name type="scientific">Methylosinus sporium</name>
    <dbReference type="NCBI Taxonomy" id="428"/>
    <lineage>
        <taxon>Bacteria</taxon>
        <taxon>Pseudomonadati</taxon>
        <taxon>Pseudomonadota</taxon>
        <taxon>Alphaproteobacteria</taxon>
        <taxon>Hyphomicrobiales</taxon>
        <taxon>Methylocystaceae</taxon>
        <taxon>Methylosinus</taxon>
    </lineage>
</organism>
<dbReference type="EMBL" id="VJMF01000087">
    <property type="protein sequence ID" value="TRL27763.1"/>
    <property type="molecule type" value="Genomic_DNA"/>
</dbReference>
<dbReference type="AlphaFoldDB" id="A0A549SEW6"/>
<sequence length="64" mass="6433">MASCAGAAVDGDVENGSLVVGQNLGLLDAILPASVIMQELIAGYSRVAPEQGNSAGSTKPPHQR</sequence>
<evidence type="ECO:0000313" key="1">
    <source>
        <dbReference type="EMBL" id="TRL27763.1"/>
    </source>
</evidence>
<reference evidence="1 2" key="1">
    <citation type="submission" date="2019-07" db="EMBL/GenBank/DDBJ databases">
        <title>Ln-dependent methylotrophs.</title>
        <authorList>
            <person name="Tani A."/>
        </authorList>
    </citation>
    <scope>NUCLEOTIDE SEQUENCE [LARGE SCALE GENOMIC DNA]</scope>
    <source>
        <strain evidence="1 2">SM89A</strain>
    </source>
</reference>
<protein>
    <submittedName>
        <fullName evidence="1">Uncharacterized protein</fullName>
    </submittedName>
</protein>
<proteinExistence type="predicted"/>
<dbReference type="Proteomes" id="UP000316781">
    <property type="component" value="Unassembled WGS sequence"/>
</dbReference>
<comment type="caution">
    <text evidence="1">The sequence shown here is derived from an EMBL/GenBank/DDBJ whole genome shotgun (WGS) entry which is preliminary data.</text>
</comment>
<dbReference type="RefSeq" id="WP_142864288.1">
    <property type="nucleotide sequence ID" value="NZ_VJMF01000087.1"/>
</dbReference>
<gene>
    <name evidence="1" type="ORF">FM996_18750</name>
</gene>
<dbReference type="Gene3D" id="3.20.20.70">
    <property type="entry name" value="Aldolase class I"/>
    <property type="match status" value="1"/>
</dbReference>
<accession>A0A549SEW6</accession>